<gene>
    <name evidence="1" type="ORF">SI7747_14017174</name>
</gene>
<reference evidence="1 2" key="1">
    <citation type="submission" date="2019-12" db="EMBL/GenBank/DDBJ databases">
        <authorList>
            <person name="Scholz U."/>
            <person name="Mascher M."/>
            <person name="Fiebig A."/>
        </authorList>
    </citation>
    <scope>NUCLEOTIDE SEQUENCE</scope>
</reference>
<proteinExistence type="predicted"/>
<organism evidence="1">
    <name type="scientific">Spirodela intermedia</name>
    <name type="common">Intermediate duckweed</name>
    <dbReference type="NCBI Taxonomy" id="51605"/>
    <lineage>
        <taxon>Eukaryota</taxon>
        <taxon>Viridiplantae</taxon>
        <taxon>Streptophyta</taxon>
        <taxon>Embryophyta</taxon>
        <taxon>Tracheophyta</taxon>
        <taxon>Spermatophyta</taxon>
        <taxon>Magnoliopsida</taxon>
        <taxon>Liliopsida</taxon>
        <taxon>Araceae</taxon>
        <taxon>Lemnoideae</taxon>
        <taxon>Spirodela</taxon>
    </lineage>
</organism>
<name>A0A7I8JKU3_SPIIN</name>
<evidence type="ECO:0000313" key="2">
    <source>
        <dbReference type="Proteomes" id="UP001189122"/>
    </source>
</evidence>
<evidence type="ECO:0000313" key="1">
    <source>
        <dbReference type="EMBL" id="CAA2631526.1"/>
    </source>
</evidence>
<accession>A0A7I8JKU3</accession>
<keyword evidence="2" id="KW-1185">Reference proteome</keyword>
<dbReference type="EMBL" id="CACRZD030000014">
    <property type="protein sequence ID" value="CAA6670769.1"/>
    <property type="molecule type" value="Genomic_DNA"/>
</dbReference>
<dbReference type="Proteomes" id="UP001189122">
    <property type="component" value="Unassembled WGS sequence"/>
</dbReference>
<dbReference type="EMBL" id="LR743601">
    <property type="protein sequence ID" value="CAA2631526.1"/>
    <property type="molecule type" value="Genomic_DNA"/>
</dbReference>
<dbReference type="AlphaFoldDB" id="A0A7I8JKU3"/>
<sequence>MTSWPPRHGKGVTHIYTKKHREIKVWSTTFSCLRSSWRRDYLKCVKIITDQESLSLGQVHNENIVTKIVEQIYDKRIINSSSKLSLID</sequence>
<protein>
    <submittedName>
        <fullName evidence="1">Uncharacterized protein</fullName>
    </submittedName>
</protein>